<keyword evidence="2" id="KW-0472">Membrane</keyword>
<feature type="transmembrane region" description="Helical" evidence="2">
    <location>
        <begin position="120"/>
        <end position="140"/>
    </location>
</feature>
<feature type="region of interest" description="Disordered" evidence="1">
    <location>
        <begin position="588"/>
        <end position="609"/>
    </location>
</feature>
<dbReference type="EMBL" id="QCYY01002570">
    <property type="protein sequence ID" value="ROT69351.1"/>
    <property type="molecule type" value="Genomic_DNA"/>
</dbReference>
<feature type="transmembrane region" description="Helical" evidence="2">
    <location>
        <begin position="75"/>
        <end position="100"/>
    </location>
</feature>
<sequence length="646" mass="70359">MRCDFLLPFPLSPPLPISSFTRSPFPSPLSSSLRSLPTFPSLPFLLHSLPLLSSSLLSPSFYSSSLSFSTPLLHFLLLLPITTFLPSPFALLLLSFLPSILLYPYHSSFTATTIQSPSSLLFNLHSSSLSTVLLLFSLPLPRLFLLWPFPPPSLSFPYTLIHHLPLLSPHHPRPIHPFLFSLHLISFTPSFHPPLKHLSLLPSLYGPLSFFPSPLHFLSHSLPSSTLTHPSLSPPAIHPSTPLASFTLSLSVVLCLAPLTFLFFLLLSSLTSLVSSLASLSGFLPSYSLLLSPLSLLFLYFFLNFSPDSFISLTLSSLVLPLLFPFLASLLSSFTFLFSPLVFFTSLPLLLLLSCSILPFASVTFFSCFSLPLFILPILSPLLPPSPSLSLPFVSPPHSSFSLFSFHPLPPFSSPFILYLFLTLLFIFTASDQVTFLRGLTSFSSPSWVPSLFPFPLGYPSLSPISLLYPVVVPFSSLPLPPGALLSSLLSLLPSPRTPPCSLFSLSLHLLPDLPVSLPSFSPPQNPSTVTFPLSPPSDPPSLSPPSSHISLGSPHPLFPFPRTISPSPLHKAPASLPFSISPAPLPLSRSQSPRVPPSFPVRRPPPSSAAPIPPPQWLLHFIKSLYAFLAEVCRHGAALGLIVRE</sequence>
<protein>
    <submittedName>
        <fullName evidence="3">Uncharacterized protein</fullName>
    </submittedName>
</protein>
<evidence type="ECO:0000256" key="2">
    <source>
        <dbReference type="SAM" id="Phobius"/>
    </source>
</evidence>
<evidence type="ECO:0000313" key="3">
    <source>
        <dbReference type="EMBL" id="ROT69351.1"/>
    </source>
</evidence>
<comment type="caution">
    <text evidence="3">The sequence shown here is derived from an EMBL/GenBank/DDBJ whole genome shotgun (WGS) entry which is preliminary data.</text>
</comment>
<reference evidence="3 4" key="2">
    <citation type="submission" date="2019-01" db="EMBL/GenBank/DDBJ databases">
        <title>The decoding of complex shrimp genome reveals the adaptation for benthos swimmer, frequently molting mechanism and breeding impact on genome.</title>
        <authorList>
            <person name="Sun Y."/>
            <person name="Gao Y."/>
            <person name="Yu Y."/>
        </authorList>
    </citation>
    <scope>NUCLEOTIDE SEQUENCE [LARGE SCALE GENOMIC DNA]</scope>
    <source>
        <tissue evidence="3">Muscle</tissue>
    </source>
</reference>
<dbReference type="AlphaFoldDB" id="A0A3R7MTF4"/>
<reference evidence="3 4" key="1">
    <citation type="submission" date="2018-04" db="EMBL/GenBank/DDBJ databases">
        <authorList>
            <person name="Zhang X."/>
            <person name="Yuan J."/>
            <person name="Li F."/>
            <person name="Xiang J."/>
        </authorList>
    </citation>
    <scope>NUCLEOTIDE SEQUENCE [LARGE SCALE GENOMIC DNA]</scope>
    <source>
        <tissue evidence="3">Muscle</tissue>
    </source>
</reference>
<accession>A0A3R7MTF4</accession>
<keyword evidence="4" id="KW-1185">Reference proteome</keyword>
<feature type="transmembrane region" description="Helical" evidence="2">
    <location>
        <begin position="243"/>
        <end position="266"/>
    </location>
</feature>
<feature type="transmembrane region" description="Helical" evidence="2">
    <location>
        <begin position="416"/>
        <end position="437"/>
    </location>
</feature>
<keyword evidence="2" id="KW-1133">Transmembrane helix</keyword>
<name>A0A3R7MTF4_PENVA</name>
<evidence type="ECO:0000256" key="1">
    <source>
        <dbReference type="SAM" id="MobiDB-lite"/>
    </source>
</evidence>
<organism evidence="3 4">
    <name type="scientific">Penaeus vannamei</name>
    <name type="common">Whiteleg shrimp</name>
    <name type="synonym">Litopenaeus vannamei</name>
    <dbReference type="NCBI Taxonomy" id="6689"/>
    <lineage>
        <taxon>Eukaryota</taxon>
        <taxon>Metazoa</taxon>
        <taxon>Ecdysozoa</taxon>
        <taxon>Arthropoda</taxon>
        <taxon>Crustacea</taxon>
        <taxon>Multicrustacea</taxon>
        <taxon>Malacostraca</taxon>
        <taxon>Eumalacostraca</taxon>
        <taxon>Eucarida</taxon>
        <taxon>Decapoda</taxon>
        <taxon>Dendrobranchiata</taxon>
        <taxon>Penaeoidea</taxon>
        <taxon>Penaeidae</taxon>
        <taxon>Penaeus</taxon>
    </lineage>
</organism>
<dbReference type="Proteomes" id="UP000283509">
    <property type="component" value="Unassembled WGS sequence"/>
</dbReference>
<feature type="compositionally biased region" description="Pro residues" evidence="1">
    <location>
        <begin position="595"/>
        <end position="609"/>
    </location>
</feature>
<evidence type="ECO:0000313" key="4">
    <source>
        <dbReference type="Proteomes" id="UP000283509"/>
    </source>
</evidence>
<feature type="compositionally biased region" description="Pro residues" evidence="1">
    <location>
        <begin position="534"/>
        <end position="544"/>
    </location>
</feature>
<gene>
    <name evidence="3" type="ORF">C7M84_012448</name>
</gene>
<keyword evidence="2" id="KW-0812">Transmembrane</keyword>
<feature type="transmembrane region" description="Helical" evidence="2">
    <location>
        <begin position="360"/>
        <end position="383"/>
    </location>
</feature>
<feature type="region of interest" description="Disordered" evidence="1">
    <location>
        <begin position="527"/>
        <end position="549"/>
    </location>
</feature>
<feature type="transmembrane region" description="Helical" evidence="2">
    <location>
        <begin position="286"/>
        <end position="303"/>
    </location>
</feature>
<proteinExistence type="predicted"/>